<reference evidence="1" key="1">
    <citation type="journal article" date="2019" name="Environ. Microbiol.">
        <title>Fungal ecological strategies reflected in gene transcription - a case study of two litter decomposers.</title>
        <authorList>
            <person name="Barbi F."/>
            <person name="Kohler A."/>
            <person name="Barry K."/>
            <person name="Baskaran P."/>
            <person name="Daum C."/>
            <person name="Fauchery L."/>
            <person name="Ihrmark K."/>
            <person name="Kuo A."/>
            <person name="LaButti K."/>
            <person name="Lipzen A."/>
            <person name="Morin E."/>
            <person name="Grigoriev I.V."/>
            <person name="Henrissat B."/>
            <person name="Lindahl B."/>
            <person name="Martin F."/>
        </authorList>
    </citation>
    <scope>NUCLEOTIDE SEQUENCE</scope>
    <source>
        <strain evidence="1">JB14</strain>
    </source>
</reference>
<name>A0A6A4GYC7_9AGAR</name>
<dbReference type="Proteomes" id="UP000799118">
    <property type="component" value="Unassembled WGS sequence"/>
</dbReference>
<accession>A0A6A4GYC7</accession>
<sequence length="100" mass="11107">MDTLAHNKLFTSSTEFYQHHSAGMPSTQSLDPSEALTRLNAAANTKQAMPAYQPGHSFGCIPTSNPMHQMCSPSPFLPLTKIHQKEAQMYQIGLFYSHQP</sequence>
<gene>
    <name evidence="1" type="ORF">BT96DRAFT_1002217</name>
</gene>
<protein>
    <submittedName>
        <fullName evidence="1">Uncharacterized protein</fullName>
    </submittedName>
</protein>
<proteinExistence type="predicted"/>
<evidence type="ECO:0000313" key="1">
    <source>
        <dbReference type="EMBL" id="KAE9390466.1"/>
    </source>
</evidence>
<organism evidence="1 2">
    <name type="scientific">Gymnopus androsaceus JB14</name>
    <dbReference type="NCBI Taxonomy" id="1447944"/>
    <lineage>
        <taxon>Eukaryota</taxon>
        <taxon>Fungi</taxon>
        <taxon>Dikarya</taxon>
        <taxon>Basidiomycota</taxon>
        <taxon>Agaricomycotina</taxon>
        <taxon>Agaricomycetes</taxon>
        <taxon>Agaricomycetidae</taxon>
        <taxon>Agaricales</taxon>
        <taxon>Marasmiineae</taxon>
        <taxon>Omphalotaceae</taxon>
        <taxon>Gymnopus</taxon>
    </lineage>
</organism>
<dbReference type="AlphaFoldDB" id="A0A6A4GYC7"/>
<evidence type="ECO:0000313" key="2">
    <source>
        <dbReference type="Proteomes" id="UP000799118"/>
    </source>
</evidence>
<dbReference type="EMBL" id="ML769656">
    <property type="protein sequence ID" value="KAE9390466.1"/>
    <property type="molecule type" value="Genomic_DNA"/>
</dbReference>
<keyword evidence="2" id="KW-1185">Reference proteome</keyword>